<evidence type="ECO:0000313" key="2">
    <source>
        <dbReference type="Proteomes" id="UP000224080"/>
    </source>
</evidence>
<protein>
    <submittedName>
        <fullName evidence="1">Uncharacterized protein</fullName>
    </submittedName>
</protein>
<dbReference type="STRING" id="2060905.A0A2B7WZ28"/>
<accession>A0A2B7WZ28</accession>
<gene>
    <name evidence="1" type="ORF">GX51_05003</name>
</gene>
<proteinExistence type="predicted"/>
<reference evidence="1 2" key="1">
    <citation type="submission" date="2017-10" db="EMBL/GenBank/DDBJ databases">
        <title>Comparative genomics in systemic dimorphic fungi from Ajellomycetaceae.</title>
        <authorList>
            <person name="Munoz J.F."/>
            <person name="Mcewen J.G."/>
            <person name="Clay O.K."/>
            <person name="Cuomo C.A."/>
        </authorList>
    </citation>
    <scope>NUCLEOTIDE SEQUENCE [LARGE SCALE GENOMIC DNA]</scope>
    <source>
        <strain evidence="1 2">UAMH130</strain>
    </source>
</reference>
<organism evidence="1 2">
    <name type="scientific">Blastomyces parvus</name>
    <dbReference type="NCBI Taxonomy" id="2060905"/>
    <lineage>
        <taxon>Eukaryota</taxon>
        <taxon>Fungi</taxon>
        <taxon>Dikarya</taxon>
        <taxon>Ascomycota</taxon>
        <taxon>Pezizomycotina</taxon>
        <taxon>Eurotiomycetes</taxon>
        <taxon>Eurotiomycetidae</taxon>
        <taxon>Onygenales</taxon>
        <taxon>Ajellomycetaceae</taxon>
        <taxon>Blastomyces</taxon>
    </lineage>
</organism>
<dbReference type="EMBL" id="PDNC01000067">
    <property type="protein sequence ID" value="PGH01823.1"/>
    <property type="molecule type" value="Genomic_DNA"/>
</dbReference>
<dbReference type="Proteomes" id="UP000224080">
    <property type="component" value="Unassembled WGS sequence"/>
</dbReference>
<dbReference type="OrthoDB" id="5330139at2759"/>
<comment type="caution">
    <text evidence="1">The sequence shown here is derived from an EMBL/GenBank/DDBJ whole genome shotgun (WGS) entry which is preliminary data.</text>
</comment>
<evidence type="ECO:0000313" key="1">
    <source>
        <dbReference type="EMBL" id="PGH01823.1"/>
    </source>
</evidence>
<dbReference type="AlphaFoldDB" id="A0A2B7WZ28"/>
<name>A0A2B7WZ28_9EURO</name>
<keyword evidence="2" id="KW-1185">Reference proteome</keyword>
<sequence length="169" mass="18642">MRPFINRASIACKHKTFTNIRHCHHATAQFIRQAPSGKIEKSQVRIQIGDPGNTYVLIPPEVGYAIQAARLLGHDLTSPGQARDRLKLTFYHDTQHFAHESSPDCPSLQIPVNLPRQTDTNTSPATLYLFGLLHTIALDGTPDAYFTAVASTCGRDLAGALEILKNKNK</sequence>